<protein>
    <submittedName>
        <fullName evidence="1">Uncharacterized protein</fullName>
    </submittedName>
</protein>
<gene>
    <name evidence="1" type="ORF">PHPALM_13104</name>
</gene>
<reference evidence="1 2" key="1">
    <citation type="journal article" date="2017" name="Genome Biol. Evol.">
        <title>Phytophthora megakarya and P. palmivora, closely related causal agents of cacao black pod rot, underwent increases in genome sizes and gene numbers by different mechanisms.</title>
        <authorList>
            <person name="Ali S.S."/>
            <person name="Shao J."/>
            <person name="Lary D.J."/>
            <person name="Kronmiller B."/>
            <person name="Shen D."/>
            <person name="Strem M.D."/>
            <person name="Amoako-Attah I."/>
            <person name="Akrofi A.Y."/>
            <person name="Begoude B.A."/>
            <person name="Ten Hoopen G.M."/>
            <person name="Coulibaly K."/>
            <person name="Kebe B.I."/>
            <person name="Melnick R.L."/>
            <person name="Guiltinan M.J."/>
            <person name="Tyler B.M."/>
            <person name="Meinhardt L.W."/>
            <person name="Bailey B.A."/>
        </authorList>
    </citation>
    <scope>NUCLEOTIDE SEQUENCE [LARGE SCALE GENOMIC DNA]</scope>
    <source>
        <strain evidence="2">sbr112.9</strain>
    </source>
</reference>
<evidence type="ECO:0000313" key="2">
    <source>
        <dbReference type="Proteomes" id="UP000237271"/>
    </source>
</evidence>
<dbReference type="Proteomes" id="UP000237271">
    <property type="component" value="Unassembled WGS sequence"/>
</dbReference>
<dbReference type="EMBL" id="NCKW01007009">
    <property type="protein sequence ID" value="POM70456.1"/>
    <property type="molecule type" value="Genomic_DNA"/>
</dbReference>
<organism evidence="1 2">
    <name type="scientific">Phytophthora palmivora</name>
    <dbReference type="NCBI Taxonomy" id="4796"/>
    <lineage>
        <taxon>Eukaryota</taxon>
        <taxon>Sar</taxon>
        <taxon>Stramenopiles</taxon>
        <taxon>Oomycota</taxon>
        <taxon>Peronosporomycetes</taxon>
        <taxon>Peronosporales</taxon>
        <taxon>Peronosporaceae</taxon>
        <taxon>Phytophthora</taxon>
    </lineage>
</organism>
<evidence type="ECO:0000313" key="1">
    <source>
        <dbReference type="EMBL" id="POM70456.1"/>
    </source>
</evidence>
<proteinExistence type="predicted"/>
<name>A0A2P4XY25_9STRA</name>
<keyword evidence="2" id="KW-1185">Reference proteome</keyword>
<dbReference type="OrthoDB" id="143478at2759"/>
<comment type="caution">
    <text evidence="1">The sequence shown here is derived from an EMBL/GenBank/DDBJ whole genome shotgun (WGS) entry which is preliminary data.</text>
</comment>
<accession>A0A2P4XY25</accession>
<dbReference type="AlphaFoldDB" id="A0A2P4XY25"/>
<sequence length="239" mass="26536">MDFMVPAGICLDLADGTICLPDEVRLQMAGRRPLYGDKIEHEGDRWVPTITVGPGKTRYLQVTNVSDHALTLHEGSRVAMWLSGDRIPGLGGRNPLGPRVERPEYMTPISILRRSEEASKGAKIAIVTGSNSPQKWESVCARVPEKEDRPGYPDASTAADIISVDLKMDDEDCIKEGEHLSDGNTALCNSNYEVKIEDLHVGDAKINTSSEIKRLLDIIWRSKHLLIGKVTPYHQRRKV</sequence>